<evidence type="ECO:0000259" key="3">
    <source>
        <dbReference type="Pfam" id="PF07510"/>
    </source>
</evidence>
<evidence type="ECO:0000256" key="2">
    <source>
        <dbReference type="SAM" id="Phobius"/>
    </source>
</evidence>
<evidence type="ECO:0000313" key="5">
    <source>
        <dbReference type="Proteomes" id="UP000216004"/>
    </source>
</evidence>
<proteinExistence type="predicted"/>
<reference evidence="4 5" key="1">
    <citation type="journal article" date="2017" name="BMC Genomics">
        <title>Comparative genomic and phylogenomic analyses of the Bifidobacteriaceae family.</title>
        <authorList>
            <person name="Lugli G.A."/>
            <person name="Milani C."/>
            <person name="Turroni F."/>
            <person name="Duranti S."/>
            <person name="Mancabelli L."/>
            <person name="Mangifesta M."/>
            <person name="Ferrario C."/>
            <person name="Modesto M."/>
            <person name="Mattarelli P."/>
            <person name="Jiri K."/>
            <person name="van Sinderen D."/>
            <person name="Ventura M."/>
        </authorList>
    </citation>
    <scope>NUCLEOTIDE SEQUENCE [LARGE SCALE GENOMIC DNA]</scope>
    <source>
        <strain evidence="4 5">DSM 22924</strain>
    </source>
</reference>
<dbReference type="PANTHER" id="PTHR24094:SF15">
    <property type="entry name" value="AMP-DEPENDENT SYNTHETASE_LIGASE DOMAIN-CONTAINING PROTEIN-RELATED"/>
    <property type="match status" value="1"/>
</dbReference>
<dbReference type="AlphaFoldDB" id="A0A261EUV2"/>
<dbReference type="Proteomes" id="UP000216004">
    <property type="component" value="Unassembled WGS sequence"/>
</dbReference>
<gene>
    <name evidence="4" type="ORF">BOCO_0244</name>
</gene>
<keyword evidence="2" id="KW-0472">Membrane</keyword>
<organism evidence="4 5">
    <name type="scientific">Bombiscardovia coagulans</name>
    <dbReference type="NCBI Taxonomy" id="686666"/>
    <lineage>
        <taxon>Bacteria</taxon>
        <taxon>Bacillati</taxon>
        <taxon>Actinomycetota</taxon>
        <taxon>Actinomycetes</taxon>
        <taxon>Bifidobacteriales</taxon>
        <taxon>Bifidobacteriaceae</taxon>
        <taxon>Bombiscardovia</taxon>
    </lineage>
</organism>
<name>A0A261EUV2_9BIFI</name>
<dbReference type="Pfam" id="PF07510">
    <property type="entry name" value="GmrSD_C"/>
    <property type="match status" value="1"/>
</dbReference>
<comment type="caution">
    <text evidence="4">The sequence shown here is derived from an EMBL/GenBank/DDBJ whole genome shotgun (WGS) entry which is preliminary data.</text>
</comment>
<feature type="compositionally biased region" description="Polar residues" evidence="1">
    <location>
        <begin position="1"/>
        <end position="15"/>
    </location>
</feature>
<evidence type="ECO:0000313" key="4">
    <source>
        <dbReference type="EMBL" id="OZG50644.1"/>
    </source>
</evidence>
<keyword evidence="2" id="KW-0812">Transmembrane</keyword>
<dbReference type="EMBL" id="MWWS01000003">
    <property type="protein sequence ID" value="OZG50644.1"/>
    <property type="molecule type" value="Genomic_DNA"/>
</dbReference>
<feature type="region of interest" description="Disordered" evidence="1">
    <location>
        <begin position="1"/>
        <end position="49"/>
    </location>
</feature>
<dbReference type="PANTHER" id="PTHR24094">
    <property type="entry name" value="SECRETED PROTEIN"/>
    <property type="match status" value="1"/>
</dbReference>
<feature type="transmembrane region" description="Helical" evidence="2">
    <location>
        <begin position="63"/>
        <end position="81"/>
    </location>
</feature>
<keyword evidence="5" id="KW-1185">Reference proteome</keyword>
<accession>A0A261EUV2</accession>
<feature type="domain" description="GmrSD restriction endonucleases C-terminal" evidence="3">
    <location>
        <begin position="140"/>
        <end position="276"/>
    </location>
</feature>
<sequence>MKSSDPVSDPKQTGVNGRVHSSDGTSSSGRQLHSDPKPMMNANQRVQPVPSAHFRSSSLTERLLILLVIAVVVGITIGIILPRVNPRISRMTGMRTASGDAARTLNQLSVVDHSKPKQRYQRDSFGFKETDDDGNGCNVREDVLTRDLQDVRYTKSGGCKVQSGVLHDPYTGKTIRFQRGANTSSLVQIDHVVALENAWNSGASQWNQSKRYQLGNDPYNLLAVDGQTNQDKGAASAAYWLPPKTDYRCDYVSRQIGVKAKYGLTVTSQEKDAMLGVLHSCPNQALPQK</sequence>
<keyword evidence="2" id="KW-1133">Transmembrane helix</keyword>
<dbReference type="InterPro" id="IPR011089">
    <property type="entry name" value="GmrSD_C"/>
</dbReference>
<protein>
    <submittedName>
        <fullName evidence="4">Deoxyribonuclease</fullName>
    </submittedName>
</protein>
<feature type="compositionally biased region" description="Polar residues" evidence="1">
    <location>
        <begin position="22"/>
        <end position="31"/>
    </location>
</feature>
<evidence type="ECO:0000256" key="1">
    <source>
        <dbReference type="SAM" id="MobiDB-lite"/>
    </source>
</evidence>